<evidence type="ECO:0000313" key="2">
    <source>
        <dbReference type="EMBL" id="KYM85159.1"/>
    </source>
</evidence>
<dbReference type="EMBL" id="KQ976455">
    <property type="protein sequence ID" value="KYM85159.1"/>
    <property type="molecule type" value="Genomic_DNA"/>
</dbReference>
<sequence length="167" mass="19334">MRKRPDGSSTLSTGSLGHSYASAVRTITAKPHLLPRLTNVLHPDKYVLLMFFVDKMTELVAATVPNVDLEKESERERGDQASGREQVKRSSVRNRPVEGDEQMAEKGRMATKVVRERHRYRSRKKNTLYLNKGQVRETWRQSTWHNVARGLRESFAKERRILTTKQM</sequence>
<protein>
    <submittedName>
        <fullName evidence="2">Uncharacterized protein</fullName>
    </submittedName>
</protein>
<accession>A0A195BJ71</accession>
<dbReference type="Proteomes" id="UP000078540">
    <property type="component" value="Unassembled WGS sequence"/>
</dbReference>
<evidence type="ECO:0000313" key="3">
    <source>
        <dbReference type="Proteomes" id="UP000078540"/>
    </source>
</evidence>
<feature type="region of interest" description="Disordered" evidence="1">
    <location>
        <begin position="69"/>
        <end position="114"/>
    </location>
</feature>
<gene>
    <name evidence="2" type="ORF">ALC53_04947</name>
</gene>
<organism evidence="2 3">
    <name type="scientific">Atta colombica</name>
    <dbReference type="NCBI Taxonomy" id="520822"/>
    <lineage>
        <taxon>Eukaryota</taxon>
        <taxon>Metazoa</taxon>
        <taxon>Ecdysozoa</taxon>
        <taxon>Arthropoda</taxon>
        <taxon>Hexapoda</taxon>
        <taxon>Insecta</taxon>
        <taxon>Pterygota</taxon>
        <taxon>Neoptera</taxon>
        <taxon>Endopterygota</taxon>
        <taxon>Hymenoptera</taxon>
        <taxon>Apocrita</taxon>
        <taxon>Aculeata</taxon>
        <taxon>Formicoidea</taxon>
        <taxon>Formicidae</taxon>
        <taxon>Myrmicinae</taxon>
        <taxon>Atta</taxon>
    </lineage>
</organism>
<evidence type="ECO:0000256" key="1">
    <source>
        <dbReference type="SAM" id="MobiDB-lite"/>
    </source>
</evidence>
<name>A0A195BJ71_9HYME</name>
<proteinExistence type="predicted"/>
<dbReference type="AlphaFoldDB" id="A0A195BJ71"/>
<feature type="compositionally biased region" description="Basic and acidic residues" evidence="1">
    <location>
        <begin position="69"/>
        <end position="79"/>
    </location>
</feature>
<reference evidence="2 3" key="1">
    <citation type="submission" date="2015-09" db="EMBL/GenBank/DDBJ databases">
        <title>Atta colombica WGS genome.</title>
        <authorList>
            <person name="Nygaard S."/>
            <person name="Hu H."/>
            <person name="Boomsma J."/>
            <person name="Zhang G."/>
        </authorList>
    </citation>
    <scope>NUCLEOTIDE SEQUENCE [LARGE SCALE GENOMIC DNA]</scope>
    <source>
        <strain evidence="2">Treedump-2</strain>
        <tissue evidence="2">Whole body</tissue>
    </source>
</reference>
<feature type="compositionally biased region" description="Basic and acidic residues" evidence="1">
    <location>
        <begin position="95"/>
        <end position="108"/>
    </location>
</feature>
<keyword evidence="3" id="KW-1185">Reference proteome</keyword>